<sequence length="124" mass="13393">MTTGGEEQRVSGGFIRSYVITGGRALPSADDLSLITLVTIAPEQDLPALPSPETRAIWELCSGGYLSVAEVAARLELPVGVVRLLLTDLIREGRLLRRSAPPPAQAPDPRLLEKVLHGLQRRFA</sequence>
<dbReference type="RefSeq" id="WP_049653843.1">
    <property type="nucleotide sequence ID" value="NZ_QVIG01000001.1"/>
</dbReference>
<protein>
    <submittedName>
        <fullName evidence="1">DUF742 domain-containing protein</fullName>
    </submittedName>
</protein>
<reference evidence="1 2" key="1">
    <citation type="submission" date="2018-08" db="EMBL/GenBank/DDBJ databases">
        <title>Diversity &amp; Physiological Properties of Lignin-Decomposing Actinobacteria from Soil.</title>
        <authorList>
            <person name="Roh S.G."/>
            <person name="Kim S.B."/>
        </authorList>
    </citation>
    <scope>NUCLEOTIDE SEQUENCE [LARGE SCALE GENOMIC DNA]</scope>
    <source>
        <strain evidence="1 2">MMS17-GH009</strain>
    </source>
</reference>
<dbReference type="Pfam" id="PF05331">
    <property type="entry name" value="DUF742"/>
    <property type="match status" value="1"/>
</dbReference>
<name>A0A372ZVL1_9ACTN</name>
<dbReference type="EMBL" id="QVIG01000001">
    <property type="protein sequence ID" value="RGD59899.1"/>
    <property type="molecule type" value="Genomic_DNA"/>
</dbReference>
<dbReference type="Proteomes" id="UP000263377">
    <property type="component" value="Unassembled WGS sequence"/>
</dbReference>
<accession>A0A372ZVL1</accession>
<dbReference type="AlphaFoldDB" id="A0A372ZVL1"/>
<comment type="caution">
    <text evidence="1">The sequence shown here is derived from an EMBL/GenBank/DDBJ whole genome shotgun (WGS) entry which is preliminary data.</text>
</comment>
<dbReference type="PANTHER" id="PTHR36221">
    <property type="entry name" value="DUF742 DOMAIN-CONTAINING PROTEIN"/>
    <property type="match status" value="1"/>
</dbReference>
<dbReference type="InterPro" id="IPR007995">
    <property type="entry name" value="DUF742"/>
</dbReference>
<evidence type="ECO:0000313" key="2">
    <source>
        <dbReference type="Proteomes" id="UP000263377"/>
    </source>
</evidence>
<keyword evidence="2" id="KW-1185">Reference proteome</keyword>
<dbReference type="PANTHER" id="PTHR36221:SF1">
    <property type="entry name" value="DUF742 DOMAIN-CONTAINING PROTEIN"/>
    <property type="match status" value="1"/>
</dbReference>
<gene>
    <name evidence="1" type="ORF">DR950_20835</name>
</gene>
<evidence type="ECO:0000313" key="1">
    <source>
        <dbReference type="EMBL" id="RGD59899.1"/>
    </source>
</evidence>
<proteinExistence type="predicted"/>
<organism evidence="1 2">
    <name type="scientific">Kitasatospora xanthocidica</name>
    <dbReference type="NCBI Taxonomy" id="83382"/>
    <lineage>
        <taxon>Bacteria</taxon>
        <taxon>Bacillati</taxon>
        <taxon>Actinomycetota</taxon>
        <taxon>Actinomycetes</taxon>
        <taxon>Kitasatosporales</taxon>
        <taxon>Streptomycetaceae</taxon>
        <taxon>Kitasatospora</taxon>
    </lineage>
</organism>